<evidence type="ECO:0000313" key="2">
    <source>
        <dbReference type="EMBL" id="AFA46986.1"/>
    </source>
</evidence>
<accession>H6LFP1</accession>
<dbReference type="RefSeq" id="WP_014354590.1">
    <property type="nucleotide sequence ID" value="NC_016894.1"/>
</dbReference>
<gene>
    <name evidence="2" type="ordered locus">Awo_c01770</name>
</gene>
<dbReference type="OrthoDB" id="1676884at2"/>
<proteinExistence type="predicted"/>
<feature type="region of interest" description="Disordered" evidence="1">
    <location>
        <begin position="56"/>
        <end position="75"/>
    </location>
</feature>
<dbReference type="AlphaFoldDB" id="H6LFP1"/>
<dbReference type="Proteomes" id="UP000007177">
    <property type="component" value="Chromosome"/>
</dbReference>
<dbReference type="PANTHER" id="PTHR39431">
    <property type="entry name" value="FRPA/C-RELATED PROTEIN"/>
    <property type="match status" value="1"/>
</dbReference>
<name>H6LFP1_ACEWD</name>
<dbReference type="PANTHER" id="PTHR39431:SF1">
    <property type="entry name" value="FRPA_C-RELATED PROTEIN"/>
    <property type="match status" value="1"/>
</dbReference>
<feature type="compositionally biased region" description="Low complexity" evidence="1">
    <location>
        <begin position="58"/>
        <end position="71"/>
    </location>
</feature>
<sequence length="387" mass="41913">MKIESSTVSMTSLNSYKESTKSEESLRVWGAGRNTITTVKGSDTLDLSEQAKSLQLNTTPITTTSSEDTPSLTSKQEQQLTLLQQMIEALTGKKIRFMMPKTIPRHNSNMNLAIRNAYSTKNALQNANTQILTSDPNASSTIQNIRNTPLTLTAVSGNSLQSSSGLGFEYNRSVTHYESQSTAFKTQASVKTADGREINIDLQLNLSREFMSQSDLHIQASPKPVMIDPLVINFGTTTASVTDKKYSFDIDANGTMDQISFVGPGSGFLALDLNNDGTINDGSELFGPQSGNGFADLAAYDSDGNNWIDENDAIYDKLQIWSKDSTGKDVLMALGQKGIGAIYLGNVNTSFALKGENNQTNGQLQQTGIYLNENGSAGTIQHIDLTI</sequence>
<evidence type="ECO:0000256" key="1">
    <source>
        <dbReference type="SAM" id="MobiDB-lite"/>
    </source>
</evidence>
<protein>
    <recommendedName>
        <fullName evidence="4">VCBS repeat-containing protein</fullName>
    </recommendedName>
</protein>
<dbReference type="KEGG" id="awo:Awo_c01770"/>
<dbReference type="EMBL" id="CP002987">
    <property type="protein sequence ID" value="AFA46986.1"/>
    <property type="molecule type" value="Genomic_DNA"/>
</dbReference>
<feature type="compositionally biased region" description="Polar residues" evidence="1">
    <location>
        <begin position="1"/>
        <end position="17"/>
    </location>
</feature>
<dbReference type="STRING" id="931626.Awo_c01770"/>
<dbReference type="eggNOG" id="COG2931">
    <property type="taxonomic scope" value="Bacteria"/>
</dbReference>
<feature type="region of interest" description="Disordered" evidence="1">
    <location>
        <begin position="1"/>
        <end position="25"/>
    </location>
</feature>
<evidence type="ECO:0000313" key="3">
    <source>
        <dbReference type="Proteomes" id="UP000007177"/>
    </source>
</evidence>
<organism evidence="2 3">
    <name type="scientific">Acetobacterium woodii (strain ATCC 29683 / DSM 1030 / JCM 2381 / KCTC 1655 / WB1)</name>
    <dbReference type="NCBI Taxonomy" id="931626"/>
    <lineage>
        <taxon>Bacteria</taxon>
        <taxon>Bacillati</taxon>
        <taxon>Bacillota</taxon>
        <taxon>Clostridia</taxon>
        <taxon>Eubacteriales</taxon>
        <taxon>Eubacteriaceae</taxon>
        <taxon>Acetobacterium</taxon>
    </lineage>
</organism>
<reference evidence="3" key="1">
    <citation type="submission" date="2011-07" db="EMBL/GenBank/DDBJ databases">
        <title>Complete genome sequence of Acetobacterium woodii.</title>
        <authorList>
            <person name="Poehlein A."/>
            <person name="Schmidt S."/>
            <person name="Kaster A.-K."/>
            <person name="Goenrich M."/>
            <person name="Vollmers J."/>
            <person name="Thuermer A."/>
            <person name="Gottschalk G."/>
            <person name="Thauer R.K."/>
            <person name="Daniel R."/>
            <person name="Mueller V."/>
        </authorList>
    </citation>
    <scope>NUCLEOTIDE SEQUENCE [LARGE SCALE GENOMIC DNA]</scope>
    <source>
        <strain evidence="3">ATCC 29683 / DSM 1030 / JCM 2381 / KCTC 1655 / WB1</strain>
    </source>
</reference>
<evidence type="ECO:0008006" key="4">
    <source>
        <dbReference type="Google" id="ProtNLM"/>
    </source>
</evidence>
<keyword evidence="3" id="KW-1185">Reference proteome</keyword>
<dbReference type="HOGENOM" id="CLU_047227_0_0_9"/>
<reference evidence="2 3" key="2">
    <citation type="journal article" date="2012" name="PLoS ONE">
        <title>An ancient pathway combining carbon dioxide fixation with the generation and utilization of a sodium ion gradient for ATP synthesis.</title>
        <authorList>
            <person name="Poehlein A."/>
            <person name="Schmidt S."/>
            <person name="Kaster A.K."/>
            <person name="Goenrich M."/>
            <person name="Vollmers J."/>
            <person name="Thurmer A."/>
            <person name="Bertsch J."/>
            <person name="Schuchmann K."/>
            <person name="Voigt B."/>
            <person name="Hecker M."/>
            <person name="Daniel R."/>
            <person name="Thauer R.K."/>
            <person name="Gottschalk G."/>
            <person name="Muller V."/>
        </authorList>
    </citation>
    <scope>NUCLEOTIDE SEQUENCE [LARGE SCALE GENOMIC DNA]</scope>
    <source>
        <strain evidence="3">ATCC 29683 / DSM 1030 / JCM 2381 / KCTC 1655 / WB1</strain>
    </source>
</reference>